<dbReference type="Proteomes" id="UP000800038">
    <property type="component" value="Unassembled WGS sequence"/>
</dbReference>
<accession>A0A6A5SMX3</accession>
<keyword evidence="2" id="KW-0812">Transmembrane</keyword>
<evidence type="ECO:0000313" key="4">
    <source>
        <dbReference type="Proteomes" id="UP000800038"/>
    </source>
</evidence>
<feature type="transmembrane region" description="Helical" evidence="2">
    <location>
        <begin position="173"/>
        <end position="198"/>
    </location>
</feature>
<proteinExistence type="predicted"/>
<organism evidence="3 4">
    <name type="scientific">Clathrospora elynae</name>
    <dbReference type="NCBI Taxonomy" id="706981"/>
    <lineage>
        <taxon>Eukaryota</taxon>
        <taxon>Fungi</taxon>
        <taxon>Dikarya</taxon>
        <taxon>Ascomycota</taxon>
        <taxon>Pezizomycotina</taxon>
        <taxon>Dothideomycetes</taxon>
        <taxon>Pleosporomycetidae</taxon>
        <taxon>Pleosporales</taxon>
        <taxon>Diademaceae</taxon>
        <taxon>Clathrospora</taxon>
    </lineage>
</organism>
<evidence type="ECO:0000256" key="2">
    <source>
        <dbReference type="SAM" id="Phobius"/>
    </source>
</evidence>
<feature type="transmembrane region" description="Helical" evidence="2">
    <location>
        <begin position="218"/>
        <end position="236"/>
    </location>
</feature>
<gene>
    <name evidence="3" type="ORF">EJ02DRAFT_435997</name>
</gene>
<feature type="region of interest" description="Disordered" evidence="1">
    <location>
        <begin position="430"/>
        <end position="492"/>
    </location>
</feature>
<name>A0A6A5SMX3_9PLEO</name>
<evidence type="ECO:0000256" key="1">
    <source>
        <dbReference type="SAM" id="MobiDB-lite"/>
    </source>
</evidence>
<evidence type="ECO:0000313" key="3">
    <source>
        <dbReference type="EMBL" id="KAF1939916.1"/>
    </source>
</evidence>
<dbReference type="EMBL" id="ML976072">
    <property type="protein sequence ID" value="KAF1939916.1"/>
    <property type="molecule type" value="Genomic_DNA"/>
</dbReference>
<dbReference type="OrthoDB" id="2126185at2759"/>
<feature type="transmembrane region" description="Helical" evidence="2">
    <location>
        <begin position="141"/>
        <end position="161"/>
    </location>
</feature>
<feature type="transmembrane region" description="Helical" evidence="2">
    <location>
        <begin position="15"/>
        <end position="36"/>
    </location>
</feature>
<feature type="transmembrane region" description="Helical" evidence="2">
    <location>
        <begin position="287"/>
        <end position="305"/>
    </location>
</feature>
<keyword evidence="4" id="KW-1185">Reference proteome</keyword>
<feature type="transmembrane region" description="Helical" evidence="2">
    <location>
        <begin position="357"/>
        <end position="377"/>
    </location>
</feature>
<protein>
    <submittedName>
        <fullName evidence="3">Uncharacterized protein</fullName>
    </submittedName>
</protein>
<sequence length="542" mass="59424">MAPVDTDASTRSNSLPFALFGGQVLLVTVLSAHVLLTTRRAANSLPPSARTRAQDATRRRHAFTFSIIALLSLLSVGSFAFIWRAVSYVRWAEHGKHAIPNSIWTGWHGTGEHGNWHLGDWIADIDLVREFDAVGIMKPEGFLYTHQYFVGLIASSIFMGAEGRRRNLPTTTIASFVLLSSIGSLAYALSLFFITVLYTPLTIHRDGQPRHDALFTPYAFVYDTAIVASLVTLNLFPQLVSEYGDKSMLRLGYLTMPLFFAFAPQLVPVALGHKHTSKAAAHRSYAKVFYALSLASFLVYWRVWATNLYVNAPTQHSHVYEVFANSLGKKDSLKSNQFLTSVSNTALKLKNISKHPAISVTSFDVIFTAISLLTWTFTRDLDLHGILESSILSFLISKDEKHVTFKDDLTRVMEHSSESSPVEAITPRKRGRLAKKPALVNGTSTAAHSIPTPGSLRRSIQRKTRDVDADSDEDMGHPDVTYQPSQKTKRAVEGIESDGAQADGELAEASESTAVALLLAFFGGLGQLAAGTLGAEVTGPRD</sequence>
<feature type="transmembrane region" description="Helical" evidence="2">
    <location>
        <begin position="248"/>
        <end position="267"/>
    </location>
</feature>
<keyword evidence="2" id="KW-0472">Membrane</keyword>
<reference evidence="3" key="1">
    <citation type="journal article" date="2020" name="Stud. Mycol.">
        <title>101 Dothideomycetes genomes: a test case for predicting lifestyles and emergence of pathogens.</title>
        <authorList>
            <person name="Haridas S."/>
            <person name="Albert R."/>
            <person name="Binder M."/>
            <person name="Bloem J."/>
            <person name="Labutti K."/>
            <person name="Salamov A."/>
            <person name="Andreopoulos B."/>
            <person name="Baker S."/>
            <person name="Barry K."/>
            <person name="Bills G."/>
            <person name="Bluhm B."/>
            <person name="Cannon C."/>
            <person name="Castanera R."/>
            <person name="Culley D."/>
            <person name="Daum C."/>
            <person name="Ezra D."/>
            <person name="Gonzalez J."/>
            <person name="Henrissat B."/>
            <person name="Kuo A."/>
            <person name="Liang C."/>
            <person name="Lipzen A."/>
            <person name="Lutzoni F."/>
            <person name="Magnuson J."/>
            <person name="Mondo S."/>
            <person name="Nolan M."/>
            <person name="Ohm R."/>
            <person name="Pangilinan J."/>
            <person name="Park H.-J."/>
            <person name="Ramirez L."/>
            <person name="Alfaro M."/>
            <person name="Sun H."/>
            <person name="Tritt A."/>
            <person name="Yoshinaga Y."/>
            <person name="Zwiers L.-H."/>
            <person name="Turgeon B."/>
            <person name="Goodwin S."/>
            <person name="Spatafora J."/>
            <person name="Crous P."/>
            <person name="Grigoriev I."/>
        </authorList>
    </citation>
    <scope>NUCLEOTIDE SEQUENCE</scope>
    <source>
        <strain evidence="3">CBS 161.51</strain>
    </source>
</reference>
<dbReference type="AlphaFoldDB" id="A0A6A5SMX3"/>
<keyword evidence="2" id="KW-1133">Transmembrane helix</keyword>
<feature type="transmembrane region" description="Helical" evidence="2">
    <location>
        <begin position="62"/>
        <end position="83"/>
    </location>
</feature>